<dbReference type="Gene3D" id="3.20.20.140">
    <property type="entry name" value="Metal-dependent hydrolases"/>
    <property type="match status" value="1"/>
</dbReference>
<dbReference type="InterPro" id="IPR008257">
    <property type="entry name" value="Pept_M19"/>
</dbReference>
<dbReference type="Pfam" id="PF01244">
    <property type="entry name" value="Peptidase_M19"/>
    <property type="match status" value="1"/>
</dbReference>
<protein>
    <submittedName>
        <fullName evidence="2">Peptidase M19, renal dipeptidase</fullName>
        <ecNumber evidence="2">3.4.13.19</ecNumber>
    </submittedName>
</protein>
<dbReference type="PROSITE" id="PS51365">
    <property type="entry name" value="RENAL_DIPEPTIDASE_2"/>
    <property type="match status" value="1"/>
</dbReference>
<dbReference type="CDD" id="cd01301">
    <property type="entry name" value="rDP_like"/>
    <property type="match status" value="1"/>
</dbReference>
<keyword evidence="2" id="KW-0224">Dipeptidase</keyword>
<gene>
    <name evidence="2" type="ORF">FLSS-29_0008</name>
</gene>
<dbReference type="EMBL" id="JX684095">
    <property type="protein sequence ID" value="AGF93516.1"/>
    <property type="molecule type" value="Genomic_DNA"/>
</dbReference>
<name>M1P2A5_9ZZZZ</name>
<dbReference type="SUPFAM" id="SSF51556">
    <property type="entry name" value="Metallo-dependent hydrolases"/>
    <property type="match status" value="1"/>
</dbReference>
<dbReference type="GO" id="GO:0006508">
    <property type="term" value="P:proteolysis"/>
    <property type="evidence" value="ECO:0007669"/>
    <property type="project" value="InterPro"/>
</dbReference>
<evidence type="ECO:0000313" key="2">
    <source>
        <dbReference type="EMBL" id="AGF93516.1"/>
    </source>
</evidence>
<reference evidence="2" key="1">
    <citation type="journal article" date="2013" name="Syst. Appl. Microbiol.">
        <title>New insights into the archaeal diversity of a hypersaline microbial mat obtained by a metagenomic approach.</title>
        <authorList>
            <person name="Lopez-Lopez A."/>
            <person name="Richter M."/>
            <person name="Pena A."/>
            <person name="Tamames J."/>
            <person name="Rossello-Mora R."/>
        </authorList>
    </citation>
    <scope>NUCLEOTIDE SEQUENCE</scope>
</reference>
<feature type="region of interest" description="Disordered" evidence="1">
    <location>
        <begin position="28"/>
        <end position="56"/>
    </location>
</feature>
<dbReference type="GO" id="GO:0070573">
    <property type="term" value="F:metallodipeptidase activity"/>
    <property type="evidence" value="ECO:0007669"/>
    <property type="project" value="InterPro"/>
</dbReference>
<organism evidence="2">
    <name type="scientific">uncultured organism</name>
    <dbReference type="NCBI Taxonomy" id="155900"/>
    <lineage>
        <taxon>unclassified sequences</taxon>
        <taxon>environmental samples</taxon>
    </lineage>
</organism>
<keyword evidence="2" id="KW-0378">Hydrolase</keyword>
<dbReference type="EC" id="3.4.13.19" evidence="2"/>
<dbReference type="InterPro" id="IPR032466">
    <property type="entry name" value="Metal_Hydrolase"/>
</dbReference>
<evidence type="ECO:0000256" key="1">
    <source>
        <dbReference type="SAM" id="MobiDB-lite"/>
    </source>
</evidence>
<keyword evidence="2" id="KW-0645">Protease</keyword>
<sequence length="459" mass="49485">MTTPLHVPSRLVSLVLALGFIAAAGCRAQEAPPPGSRSEAEGGSTGPAVADTTPERAWPDSLRRLAAMQDSGRVVLPAATQADLVAQDSLWDRALRLHYRTLVMDGHVDTPMLMLDEDYPVARRHTDRRAHLDLPRMEEGGLDAAFFSIYVAPYYGNGARAVGRARAMIDEVTRQVEATDEAELATAAGDVRRIARSGRAAILLGLEGGHALAASPDTLRALADAGIRYVTLTHVNTNRWADSSQDEPRHGGLTDLGREMVRTMNEEDVLVDLAHVSDATFFDALAVSTAPVIVSHSSCRHLTPTVRNVSDEQLRAVAENGGVVMINFFDAMVNPALDRTVFTTAHRQLEREGKGLRSLWSAVYDVKRARDLPGATLSDVLDHIDHAVEVAGVDHVALGSDFDGVFDLPQGLEDVTRLPWITYGLLKRGYTEAEITKILGGNTLRVLQAAGREGGEGSG</sequence>
<proteinExistence type="predicted"/>
<dbReference type="PANTHER" id="PTHR10443:SF12">
    <property type="entry name" value="DIPEPTIDASE"/>
    <property type="match status" value="1"/>
</dbReference>
<dbReference type="AlphaFoldDB" id="M1P2A5"/>
<dbReference type="PANTHER" id="PTHR10443">
    <property type="entry name" value="MICROSOMAL DIPEPTIDASE"/>
    <property type="match status" value="1"/>
</dbReference>
<accession>M1P2A5</accession>